<evidence type="ECO:0000313" key="2">
    <source>
        <dbReference type="Proteomes" id="UP001162156"/>
    </source>
</evidence>
<dbReference type="PANTHER" id="PTHR33480:SF1">
    <property type="entry name" value="TYR RECOMBINASE DOMAIN-CONTAINING PROTEIN"/>
    <property type="match status" value="1"/>
</dbReference>
<dbReference type="PANTHER" id="PTHR33480">
    <property type="entry name" value="SET DOMAIN-CONTAINING PROTEIN-RELATED"/>
    <property type="match status" value="1"/>
</dbReference>
<comment type="caution">
    <text evidence="1">The sequence shown here is derived from an EMBL/GenBank/DDBJ whole genome shotgun (WGS) entry which is preliminary data.</text>
</comment>
<accession>A0AAV8WPB1</accession>
<dbReference type="AlphaFoldDB" id="A0AAV8WPB1"/>
<dbReference type="Proteomes" id="UP001162156">
    <property type="component" value="Unassembled WGS sequence"/>
</dbReference>
<proteinExistence type="predicted"/>
<sequence length="138" mass="15910">MRELGRLLLTLKKFTGLQRLFDVLKPPFFDNCVSATKIISGYNEETRTFKASSLALHMATSVKQVCDIATKLIIKKSPLLSCPKPEEALKDIKRFKNLIENHWNLEISSLALKNLNEQRYEKTKLLPLTQDVMQFKRS</sequence>
<evidence type="ECO:0008006" key="3">
    <source>
        <dbReference type="Google" id="ProtNLM"/>
    </source>
</evidence>
<keyword evidence="2" id="KW-1185">Reference proteome</keyword>
<dbReference type="EMBL" id="JANEYF010005499">
    <property type="protein sequence ID" value="KAJ8927996.1"/>
    <property type="molecule type" value="Genomic_DNA"/>
</dbReference>
<evidence type="ECO:0000313" key="1">
    <source>
        <dbReference type="EMBL" id="KAJ8927996.1"/>
    </source>
</evidence>
<reference evidence="1" key="1">
    <citation type="journal article" date="2023" name="Insect Mol. Biol.">
        <title>Genome sequencing provides insights into the evolution of gene families encoding plant cell wall-degrading enzymes in longhorned beetles.</title>
        <authorList>
            <person name="Shin N.R."/>
            <person name="Okamura Y."/>
            <person name="Kirsch R."/>
            <person name="Pauchet Y."/>
        </authorList>
    </citation>
    <scope>NUCLEOTIDE SEQUENCE</scope>
    <source>
        <strain evidence="1">RBIC_L_NR</strain>
    </source>
</reference>
<gene>
    <name evidence="1" type="ORF">NQ314_019462</name>
</gene>
<protein>
    <recommendedName>
        <fullName evidence="3">Origin recognition complex subunit 6</fullName>
    </recommendedName>
</protein>
<organism evidence="1 2">
    <name type="scientific">Rhamnusium bicolor</name>
    <dbReference type="NCBI Taxonomy" id="1586634"/>
    <lineage>
        <taxon>Eukaryota</taxon>
        <taxon>Metazoa</taxon>
        <taxon>Ecdysozoa</taxon>
        <taxon>Arthropoda</taxon>
        <taxon>Hexapoda</taxon>
        <taxon>Insecta</taxon>
        <taxon>Pterygota</taxon>
        <taxon>Neoptera</taxon>
        <taxon>Endopterygota</taxon>
        <taxon>Coleoptera</taxon>
        <taxon>Polyphaga</taxon>
        <taxon>Cucujiformia</taxon>
        <taxon>Chrysomeloidea</taxon>
        <taxon>Cerambycidae</taxon>
        <taxon>Lepturinae</taxon>
        <taxon>Rhagiini</taxon>
        <taxon>Rhamnusium</taxon>
    </lineage>
</organism>
<name>A0AAV8WPB1_9CUCU</name>